<evidence type="ECO:0000313" key="4">
    <source>
        <dbReference type="Proteomes" id="UP000690515"/>
    </source>
</evidence>
<dbReference type="InterPro" id="IPR000089">
    <property type="entry name" value="Biotin_lipoyl"/>
</dbReference>
<comment type="caution">
    <text evidence="3">The sequence shown here is derived from an EMBL/GenBank/DDBJ whole genome shotgun (WGS) entry which is preliminary data.</text>
</comment>
<keyword evidence="1" id="KW-0450">Lipoyl</keyword>
<reference evidence="3 4" key="1">
    <citation type="submission" date="2021-04" db="EMBL/GenBank/DDBJ databases">
        <authorList>
            <person name="Pira H."/>
            <person name="Risdian C."/>
            <person name="Wink J."/>
        </authorList>
    </citation>
    <scope>NUCLEOTIDE SEQUENCE [LARGE SCALE GENOMIC DNA]</scope>
    <source>
        <strain evidence="3 4">WH53</strain>
    </source>
</reference>
<organism evidence="3 4">
    <name type="scientific">Zooshikella harenae</name>
    <dbReference type="NCBI Taxonomy" id="2827238"/>
    <lineage>
        <taxon>Bacteria</taxon>
        <taxon>Pseudomonadati</taxon>
        <taxon>Pseudomonadota</taxon>
        <taxon>Gammaproteobacteria</taxon>
        <taxon>Oceanospirillales</taxon>
        <taxon>Zooshikellaceae</taxon>
        <taxon>Zooshikella</taxon>
    </lineage>
</organism>
<proteinExistence type="predicted"/>
<evidence type="ECO:0000256" key="1">
    <source>
        <dbReference type="ARBA" id="ARBA00022823"/>
    </source>
</evidence>
<protein>
    <submittedName>
        <fullName evidence="3">Glycine cleavage system protein GcvH</fullName>
    </submittedName>
</protein>
<dbReference type="PANTHER" id="PTHR11715:SF3">
    <property type="entry name" value="GLYCINE CLEAVAGE SYSTEM H PROTEIN-RELATED"/>
    <property type="match status" value="1"/>
</dbReference>
<dbReference type="Pfam" id="PF01597">
    <property type="entry name" value="GCV_H"/>
    <property type="match status" value="1"/>
</dbReference>
<dbReference type="PANTHER" id="PTHR11715">
    <property type="entry name" value="GLYCINE CLEAVAGE SYSTEM H PROTEIN"/>
    <property type="match status" value="1"/>
</dbReference>
<name>A0ABS5ZE57_9GAMM</name>
<dbReference type="Gene3D" id="2.40.50.100">
    <property type="match status" value="1"/>
</dbReference>
<dbReference type="InterPro" id="IPR033753">
    <property type="entry name" value="GCV_H/Fam206"/>
</dbReference>
<dbReference type="SUPFAM" id="SSF51230">
    <property type="entry name" value="Single hybrid motif"/>
    <property type="match status" value="1"/>
</dbReference>
<accession>A0ABS5ZE57</accession>
<keyword evidence="4" id="KW-1185">Reference proteome</keyword>
<sequence length="131" mass="14526">MCTIKSDVLYSLTHEWFKINGGDSVTLGITDYAQMRLGDITQVRLPGVGQHFQMGDACIAIKSCKAEVDILMPFTGTVLAINSEIKDKPVLLNQQAYQQGWLIKLQSDYPVPASKFLNADAYQALLETEID</sequence>
<dbReference type="CDD" id="cd06848">
    <property type="entry name" value="GCS_H"/>
    <property type="match status" value="1"/>
</dbReference>
<dbReference type="NCBIfam" id="NF002270">
    <property type="entry name" value="PRK01202.1"/>
    <property type="match status" value="1"/>
</dbReference>
<dbReference type="EMBL" id="JAGSOY010000036">
    <property type="protein sequence ID" value="MBU2712354.1"/>
    <property type="molecule type" value="Genomic_DNA"/>
</dbReference>
<dbReference type="Proteomes" id="UP000690515">
    <property type="component" value="Unassembled WGS sequence"/>
</dbReference>
<dbReference type="PROSITE" id="PS50968">
    <property type="entry name" value="BIOTINYL_LIPOYL"/>
    <property type="match status" value="1"/>
</dbReference>
<gene>
    <name evidence="3" type="primary">gcvH</name>
    <name evidence="3" type="ORF">KCG35_14905</name>
</gene>
<feature type="domain" description="Lipoyl-binding" evidence="2">
    <location>
        <begin position="24"/>
        <end position="106"/>
    </location>
</feature>
<dbReference type="InterPro" id="IPR011053">
    <property type="entry name" value="Single_hybrid_motif"/>
</dbReference>
<dbReference type="RefSeq" id="WP_215820581.1">
    <property type="nucleotide sequence ID" value="NZ_JAGSOY010000036.1"/>
</dbReference>
<evidence type="ECO:0000259" key="2">
    <source>
        <dbReference type="PROSITE" id="PS50968"/>
    </source>
</evidence>
<evidence type="ECO:0000313" key="3">
    <source>
        <dbReference type="EMBL" id="MBU2712354.1"/>
    </source>
</evidence>
<dbReference type="InterPro" id="IPR002930">
    <property type="entry name" value="GCV_H"/>
</dbReference>